<dbReference type="Proteomes" id="UP000323720">
    <property type="component" value="Unassembled WGS sequence"/>
</dbReference>
<keyword evidence="2" id="KW-0547">Nucleotide-binding</keyword>
<dbReference type="GO" id="GO:0005524">
    <property type="term" value="F:ATP binding"/>
    <property type="evidence" value="ECO:0007669"/>
    <property type="project" value="UniProtKB-KW"/>
</dbReference>
<dbReference type="AlphaFoldDB" id="A0A5D0RDZ9"/>
<keyword evidence="3" id="KW-1185">Reference proteome</keyword>
<accession>A0A5D0RDZ9</accession>
<evidence type="ECO:0000259" key="1">
    <source>
        <dbReference type="Pfam" id="PF13521"/>
    </source>
</evidence>
<dbReference type="PANTHER" id="PTHR37512:SF1">
    <property type="entry name" value="NADR_TTD14 AAA DOMAIN-CONTAINING PROTEIN"/>
    <property type="match status" value="1"/>
</dbReference>
<dbReference type="InterPro" id="IPR038727">
    <property type="entry name" value="NadR/Ttd14_AAA_dom"/>
</dbReference>
<dbReference type="EMBL" id="VSKK01000001">
    <property type="protein sequence ID" value="TYB78985.1"/>
    <property type="molecule type" value="Genomic_DNA"/>
</dbReference>
<evidence type="ECO:0000313" key="2">
    <source>
        <dbReference type="EMBL" id="TYB78985.1"/>
    </source>
</evidence>
<proteinExistence type="predicted"/>
<dbReference type="Gene3D" id="3.40.50.300">
    <property type="entry name" value="P-loop containing nucleotide triphosphate hydrolases"/>
    <property type="match status" value="1"/>
</dbReference>
<feature type="domain" description="NadR/Ttd14 AAA" evidence="1">
    <location>
        <begin position="14"/>
        <end position="172"/>
    </location>
</feature>
<dbReference type="SUPFAM" id="SSF52540">
    <property type="entry name" value="P-loop containing nucleoside triphosphate hydrolases"/>
    <property type="match status" value="1"/>
</dbReference>
<dbReference type="InterPro" id="IPR027417">
    <property type="entry name" value="P-loop_NTPase"/>
</dbReference>
<keyword evidence="2" id="KW-0067">ATP-binding</keyword>
<organism evidence="2 3">
    <name type="scientific">Bizionia myxarmorum</name>
    <dbReference type="NCBI Taxonomy" id="291186"/>
    <lineage>
        <taxon>Bacteria</taxon>
        <taxon>Pseudomonadati</taxon>
        <taxon>Bacteroidota</taxon>
        <taxon>Flavobacteriia</taxon>
        <taxon>Flavobacteriales</taxon>
        <taxon>Flavobacteriaceae</taxon>
        <taxon>Bizionia</taxon>
    </lineage>
</organism>
<dbReference type="Pfam" id="PF13521">
    <property type="entry name" value="AAA_28"/>
    <property type="match status" value="1"/>
</dbReference>
<dbReference type="InterPro" id="IPR052735">
    <property type="entry name" value="NAD_biosynth-regulator"/>
</dbReference>
<dbReference type="OrthoDB" id="9151999at2"/>
<dbReference type="RefSeq" id="WP_148402721.1">
    <property type="nucleotide sequence ID" value="NZ_VSKK01000001.1"/>
</dbReference>
<evidence type="ECO:0000313" key="3">
    <source>
        <dbReference type="Proteomes" id="UP000323720"/>
    </source>
</evidence>
<comment type="caution">
    <text evidence="2">The sequence shown here is derived from an EMBL/GenBank/DDBJ whole genome shotgun (WGS) entry which is preliminary data.</text>
</comment>
<sequence>MEETLKQRDSDCIKIVLFGPESTGKTAIAIKLAAHYKTLWVPEFSRIYAEEKAHNNEPLTKHDVIPIAKGQITLENKLVLEANKLLICDTDLLETKVYSKAYYPEFESEVLEKFATENYYNLYFLTNIDLPWEPDGIRDKPHERETMFKAFQNALKTYQKPYVLLSGSLTNRFEIAVKHIDELLNENI</sequence>
<reference evidence="2 3" key="1">
    <citation type="submission" date="2019-08" db="EMBL/GenBank/DDBJ databases">
        <title>Genomes of Antarctic Bizionia species.</title>
        <authorList>
            <person name="Bowman J.P."/>
        </authorList>
    </citation>
    <scope>NUCLEOTIDE SEQUENCE [LARGE SCALE GENOMIC DNA]</scope>
    <source>
        <strain evidence="2 3">ADA-4</strain>
    </source>
</reference>
<name>A0A5D0RDZ9_9FLAO</name>
<gene>
    <name evidence="2" type="ORF">ES674_04200</name>
</gene>
<protein>
    <submittedName>
        <fullName evidence="2">ATP-binding protein</fullName>
    </submittedName>
</protein>
<dbReference type="PANTHER" id="PTHR37512">
    <property type="entry name" value="TRIFUNCTIONAL NAD BIOSYNTHESIS/REGULATOR PROTEIN NADR"/>
    <property type="match status" value="1"/>
</dbReference>